<accession>A0A0C2FV64</accession>
<organism evidence="1 2">
    <name type="scientific">Ancylostoma duodenale</name>
    <dbReference type="NCBI Taxonomy" id="51022"/>
    <lineage>
        <taxon>Eukaryota</taxon>
        <taxon>Metazoa</taxon>
        <taxon>Ecdysozoa</taxon>
        <taxon>Nematoda</taxon>
        <taxon>Chromadorea</taxon>
        <taxon>Rhabditida</taxon>
        <taxon>Rhabditina</taxon>
        <taxon>Rhabditomorpha</taxon>
        <taxon>Strongyloidea</taxon>
        <taxon>Ancylostomatidae</taxon>
        <taxon>Ancylostomatinae</taxon>
        <taxon>Ancylostoma</taxon>
    </lineage>
</organism>
<sequence>MGFVPRDPGTSSDSSLFLQERSENFRIYYSAETIGQQACTTGLYALVADGVHSPQPRELGRGSQLYCIRGVVGRASHMAQAWNRRLDRLGLAKYITDLDLEAKCALHRLERIPHEGKELRKRDALSRQWIDEEMASFECLYRLRRVQDHHV</sequence>
<dbReference type="Proteomes" id="UP000054047">
    <property type="component" value="Unassembled WGS sequence"/>
</dbReference>
<protein>
    <submittedName>
        <fullName evidence="1">Uncharacterized protein</fullName>
    </submittedName>
</protein>
<dbReference type="AlphaFoldDB" id="A0A0C2FV64"/>
<evidence type="ECO:0000313" key="2">
    <source>
        <dbReference type="Proteomes" id="UP000054047"/>
    </source>
</evidence>
<evidence type="ECO:0000313" key="1">
    <source>
        <dbReference type="EMBL" id="KIH52440.1"/>
    </source>
</evidence>
<proteinExistence type="predicted"/>
<name>A0A0C2FV64_9BILA</name>
<reference evidence="1 2" key="1">
    <citation type="submission" date="2013-12" db="EMBL/GenBank/DDBJ databases">
        <title>Draft genome of the parsitic nematode Ancylostoma duodenale.</title>
        <authorList>
            <person name="Mitreva M."/>
        </authorList>
    </citation>
    <scope>NUCLEOTIDE SEQUENCE [LARGE SCALE GENOMIC DNA]</scope>
    <source>
        <strain evidence="1 2">Zhejiang</strain>
    </source>
</reference>
<gene>
    <name evidence="1" type="ORF">ANCDUO_17459</name>
</gene>
<dbReference type="EMBL" id="KN743648">
    <property type="protein sequence ID" value="KIH52440.1"/>
    <property type="molecule type" value="Genomic_DNA"/>
</dbReference>
<dbReference type="OrthoDB" id="5839148at2759"/>
<keyword evidence="2" id="KW-1185">Reference proteome</keyword>